<dbReference type="AlphaFoldDB" id="A0A158P4J6"/>
<organism evidence="2 3">
    <name type="scientific">Tetranychus urticae</name>
    <name type="common">Two-spotted spider mite</name>
    <dbReference type="NCBI Taxonomy" id="32264"/>
    <lineage>
        <taxon>Eukaryota</taxon>
        <taxon>Metazoa</taxon>
        <taxon>Ecdysozoa</taxon>
        <taxon>Arthropoda</taxon>
        <taxon>Chelicerata</taxon>
        <taxon>Arachnida</taxon>
        <taxon>Acari</taxon>
        <taxon>Acariformes</taxon>
        <taxon>Trombidiformes</taxon>
        <taxon>Prostigmata</taxon>
        <taxon>Eleutherengona</taxon>
        <taxon>Raphignathae</taxon>
        <taxon>Tetranychoidea</taxon>
        <taxon>Tetranychidae</taxon>
        <taxon>Tetranychus</taxon>
    </lineage>
</organism>
<keyword evidence="1" id="KW-0472">Membrane</keyword>
<reference evidence="2" key="2">
    <citation type="submission" date="2016-04" db="UniProtKB">
        <authorList>
            <consortium name="EnsemblMetazoa"/>
        </authorList>
    </citation>
    <scope>IDENTIFICATION</scope>
</reference>
<feature type="transmembrane region" description="Helical" evidence="1">
    <location>
        <begin position="190"/>
        <end position="212"/>
    </location>
</feature>
<feature type="transmembrane region" description="Helical" evidence="1">
    <location>
        <begin position="123"/>
        <end position="146"/>
    </location>
</feature>
<evidence type="ECO:0000313" key="3">
    <source>
        <dbReference type="Proteomes" id="UP000015104"/>
    </source>
</evidence>
<dbReference type="EMBL" id="CAEY01001361">
    <property type="status" value="NOT_ANNOTATED_CDS"/>
    <property type="molecule type" value="Genomic_DNA"/>
</dbReference>
<accession>A0A158P4J6</accession>
<feature type="transmembrane region" description="Helical" evidence="1">
    <location>
        <begin position="224"/>
        <end position="251"/>
    </location>
</feature>
<feature type="transmembrane region" description="Helical" evidence="1">
    <location>
        <begin position="82"/>
        <end position="103"/>
    </location>
</feature>
<keyword evidence="3" id="KW-1185">Reference proteome</keyword>
<keyword evidence="1" id="KW-1133">Transmembrane helix</keyword>
<sequence length="440" mass="50805">MFNVKTLHCHKNKVFTTDKAKKFLIKAIEPVFGLRLTDFYDADAIKDLKRFESVCISFNILPNGFAQDQSITPSKWTKTRSILYSSLMIVNIFHLILLSVFDLPQDLSLILGDFFYHHPRRRYFWLFWTNLTIFGEVLRHYWIYLYKTGAPFSFHMHNFVYDKGFKPEGLFLSHFYCLKYRFISSNLANLWIRTIIISGISMGPVLIIIVQSASQVPKTSQQFIFTYFWLLTTYLGLVIALTNIMLTGAVITIDLAYNYFRAATEAQAVRNFANKGGVLNKRIYLSEYKEISGQIIHFQNEIEHINLKIRNWLIFLYLGVSYSTNFGFYLAAIVHFDHGPLDIFIGSISILGLFAIGTCSYVNGVILTMMHSCGKNIMKANRYLPLGIKSSIKFTDLQSRLSRTDIAFTIGTILDMTKRVFVIYLIENASLIMMFKVNVK</sequence>
<reference evidence="3" key="1">
    <citation type="submission" date="2011-08" db="EMBL/GenBank/DDBJ databases">
        <authorList>
            <person name="Rombauts S."/>
        </authorList>
    </citation>
    <scope>NUCLEOTIDE SEQUENCE</scope>
    <source>
        <strain evidence="3">London</strain>
    </source>
</reference>
<feature type="transmembrane region" description="Helical" evidence="1">
    <location>
        <begin position="312"/>
        <end position="331"/>
    </location>
</feature>
<feature type="transmembrane region" description="Helical" evidence="1">
    <location>
        <begin position="343"/>
        <end position="369"/>
    </location>
</feature>
<keyword evidence="1" id="KW-0812">Transmembrane</keyword>
<name>A0A158P4J6_TETUR</name>
<proteinExistence type="predicted"/>
<protein>
    <recommendedName>
        <fullName evidence="4">Gustatory receptor</fullName>
    </recommendedName>
</protein>
<evidence type="ECO:0000256" key="1">
    <source>
        <dbReference type="SAM" id="Phobius"/>
    </source>
</evidence>
<dbReference type="Proteomes" id="UP000015104">
    <property type="component" value="Unassembled WGS sequence"/>
</dbReference>
<dbReference type="EnsemblMetazoa" id="tetur04g09618.1">
    <property type="protein sequence ID" value="tetur04g09618.1"/>
    <property type="gene ID" value="tetur04g09618"/>
</dbReference>
<evidence type="ECO:0008006" key="4">
    <source>
        <dbReference type="Google" id="ProtNLM"/>
    </source>
</evidence>
<evidence type="ECO:0000313" key="2">
    <source>
        <dbReference type="EnsemblMetazoa" id="tetur04g09618.1"/>
    </source>
</evidence>